<comment type="caution">
    <text evidence="2">The sequence shown here is derived from an EMBL/GenBank/DDBJ whole genome shotgun (WGS) entry which is preliminary data.</text>
</comment>
<dbReference type="RefSeq" id="WP_005858363.1">
    <property type="nucleotide sequence ID" value="NZ_AAYA01000005.1"/>
</dbReference>
<dbReference type="GO" id="GO:0004056">
    <property type="term" value="F:argininosuccinate lyase activity"/>
    <property type="evidence" value="ECO:0007669"/>
    <property type="project" value="UniProtKB-EC"/>
</dbReference>
<feature type="chain" id="PRO_5002654296" evidence="1">
    <location>
        <begin position="22"/>
        <end position="50"/>
    </location>
</feature>
<evidence type="ECO:0000313" key="3">
    <source>
        <dbReference type="Proteomes" id="UP000005713"/>
    </source>
</evidence>
<name>A3K2P6_SAGS3</name>
<reference evidence="2 3" key="1">
    <citation type="submission" date="2006-06" db="EMBL/GenBank/DDBJ databases">
        <authorList>
            <person name="Moran M.A."/>
            <person name="Ferriera S."/>
            <person name="Johnson J."/>
            <person name="Kravitz S."/>
            <person name="Beeson K."/>
            <person name="Sutton G."/>
            <person name="Rogers Y.-H."/>
            <person name="Friedman R."/>
            <person name="Frazier M."/>
            <person name="Venter J.C."/>
        </authorList>
    </citation>
    <scope>NUCLEOTIDE SEQUENCE [LARGE SCALE GENOMIC DNA]</scope>
    <source>
        <strain evidence="2 3">E-37</strain>
    </source>
</reference>
<dbReference type="EMBL" id="AAYA01000005">
    <property type="protein sequence ID" value="EBA08455.1"/>
    <property type="molecule type" value="Genomic_DNA"/>
</dbReference>
<dbReference type="OrthoDB" id="7690651at2"/>
<keyword evidence="1" id="KW-0732">Signal</keyword>
<feature type="signal peptide" evidence="1">
    <location>
        <begin position="1"/>
        <end position="21"/>
    </location>
</feature>
<dbReference type="AlphaFoldDB" id="A3K2P6"/>
<accession>A3K2P6</accession>
<evidence type="ECO:0000256" key="1">
    <source>
        <dbReference type="SAM" id="SignalP"/>
    </source>
</evidence>
<dbReference type="PROSITE" id="PS51257">
    <property type="entry name" value="PROKAR_LIPOPROTEIN"/>
    <property type="match status" value="1"/>
</dbReference>
<gene>
    <name evidence="2" type="ORF">SSE37_16623</name>
</gene>
<sequence length="50" mass="5075">MKVRVMLVVALVALAGCGADGDPIPPEKDEPAGPGLRFQVNGKVEMGIAG</sequence>
<organism evidence="2 3">
    <name type="scientific">Sagittula stellata (strain ATCC 700073 / DSM 11524 / E-37)</name>
    <dbReference type="NCBI Taxonomy" id="388399"/>
    <lineage>
        <taxon>Bacteria</taxon>
        <taxon>Pseudomonadati</taxon>
        <taxon>Pseudomonadota</taxon>
        <taxon>Alphaproteobacteria</taxon>
        <taxon>Rhodobacterales</taxon>
        <taxon>Roseobacteraceae</taxon>
        <taxon>Sagittula</taxon>
    </lineage>
</organism>
<keyword evidence="2" id="KW-0456">Lyase</keyword>
<protein>
    <submittedName>
        <fullName evidence="2">Argininosuccinate lyase</fullName>
        <ecNumber evidence="2">4.3.2.1</ecNumber>
    </submittedName>
</protein>
<proteinExistence type="predicted"/>
<dbReference type="Proteomes" id="UP000005713">
    <property type="component" value="Unassembled WGS sequence"/>
</dbReference>
<dbReference type="EC" id="4.3.2.1" evidence="2"/>
<keyword evidence="3" id="KW-1185">Reference proteome</keyword>
<evidence type="ECO:0000313" key="2">
    <source>
        <dbReference type="EMBL" id="EBA08455.1"/>
    </source>
</evidence>